<dbReference type="Pfam" id="PF07731">
    <property type="entry name" value="Cu-oxidase_2"/>
    <property type="match status" value="1"/>
</dbReference>
<dbReference type="STRING" id="1141098.A0A1Y2EAW0"/>
<dbReference type="InParanoid" id="A0A1Y2EAW0"/>
<dbReference type="Gene3D" id="2.60.40.420">
    <property type="entry name" value="Cupredoxins - blue copper proteins"/>
    <property type="match status" value="3"/>
</dbReference>
<reference evidence="18 19" key="1">
    <citation type="submission" date="2016-07" db="EMBL/GenBank/DDBJ databases">
        <title>Pervasive Adenine N6-methylation of Active Genes in Fungi.</title>
        <authorList>
            <consortium name="DOE Joint Genome Institute"/>
            <person name="Mondo S.J."/>
            <person name="Dannebaum R.O."/>
            <person name="Kuo R.C."/>
            <person name="Labutti K."/>
            <person name="Haridas S."/>
            <person name="Kuo A."/>
            <person name="Salamov A."/>
            <person name="Ahrendt S.R."/>
            <person name="Lipzen A."/>
            <person name="Sullivan W."/>
            <person name="Andreopoulos W.B."/>
            <person name="Clum A."/>
            <person name="Lindquist E."/>
            <person name="Daum C."/>
            <person name="Ramamoorthy G.K."/>
            <person name="Gryganskyi A."/>
            <person name="Culley D."/>
            <person name="Magnuson J.K."/>
            <person name="James T.Y."/>
            <person name="O'Malley M.A."/>
            <person name="Stajich J.E."/>
            <person name="Spatafora J.W."/>
            <person name="Visel A."/>
            <person name="Grigoriev I.V."/>
        </authorList>
    </citation>
    <scope>NUCLEOTIDE SEQUENCE [LARGE SCALE GENOMIC DNA]</scope>
    <source>
        <strain evidence="18 19">CBS 129021</strain>
    </source>
</reference>
<dbReference type="EMBL" id="MCFJ01000003">
    <property type="protein sequence ID" value="ORY68701.1"/>
    <property type="molecule type" value="Genomic_DNA"/>
</dbReference>
<dbReference type="InterPro" id="IPR045087">
    <property type="entry name" value="Cu-oxidase_fam"/>
</dbReference>
<dbReference type="Pfam" id="PF00394">
    <property type="entry name" value="Cu-oxidase"/>
    <property type="match status" value="1"/>
</dbReference>
<evidence type="ECO:0000259" key="15">
    <source>
        <dbReference type="Pfam" id="PF00394"/>
    </source>
</evidence>
<evidence type="ECO:0000313" key="19">
    <source>
        <dbReference type="Proteomes" id="UP000193689"/>
    </source>
</evidence>
<evidence type="ECO:0000256" key="8">
    <source>
        <dbReference type="ARBA" id="ARBA00022737"/>
    </source>
</evidence>
<dbReference type="CDD" id="cd13880">
    <property type="entry name" value="CuRO_2_MaLCC_like"/>
    <property type="match status" value="1"/>
</dbReference>
<evidence type="ECO:0000256" key="13">
    <source>
        <dbReference type="ARBA" id="ARBA00023185"/>
    </source>
</evidence>
<evidence type="ECO:0000256" key="14">
    <source>
        <dbReference type="SAM" id="SignalP"/>
    </source>
</evidence>
<organism evidence="18 19">
    <name type="scientific">Pseudomassariella vexata</name>
    <dbReference type="NCBI Taxonomy" id="1141098"/>
    <lineage>
        <taxon>Eukaryota</taxon>
        <taxon>Fungi</taxon>
        <taxon>Dikarya</taxon>
        <taxon>Ascomycota</taxon>
        <taxon>Pezizomycotina</taxon>
        <taxon>Sordariomycetes</taxon>
        <taxon>Xylariomycetidae</taxon>
        <taxon>Amphisphaeriales</taxon>
        <taxon>Pseudomassariaceae</taxon>
        <taxon>Pseudomassariella</taxon>
    </lineage>
</organism>
<dbReference type="SUPFAM" id="SSF49503">
    <property type="entry name" value="Cupredoxins"/>
    <property type="match status" value="3"/>
</dbReference>
<accession>A0A1Y2EAW0</accession>
<feature type="domain" description="Plastocyanin-like" evidence="16">
    <location>
        <begin position="411"/>
        <end position="525"/>
    </location>
</feature>
<evidence type="ECO:0000256" key="6">
    <source>
        <dbReference type="ARBA" id="ARBA00022723"/>
    </source>
</evidence>
<evidence type="ECO:0000256" key="12">
    <source>
        <dbReference type="ARBA" id="ARBA00023180"/>
    </source>
</evidence>
<dbReference type="Pfam" id="PF07732">
    <property type="entry name" value="Cu-oxidase_3"/>
    <property type="match status" value="1"/>
</dbReference>
<keyword evidence="12" id="KW-0325">Glycoprotein</keyword>
<evidence type="ECO:0000256" key="2">
    <source>
        <dbReference type="ARBA" id="ARBA00001935"/>
    </source>
</evidence>
<keyword evidence="9" id="KW-0560">Oxidoreductase</keyword>
<keyword evidence="8" id="KW-0677">Repeat</keyword>
<dbReference type="CDD" id="cd13901">
    <property type="entry name" value="CuRO_3_MaLCC_like"/>
    <property type="match status" value="1"/>
</dbReference>
<evidence type="ECO:0000259" key="16">
    <source>
        <dbReference type="Pfam" id="PF07731"/>
    </source>
</evidence>
<dbReference type="FunFam" id="2.60.40.420:FF:000046">
    <property type="entry name" value="Multicopper oxidase"/>
    <property type="match status" value="1"/>
</dbReference>
<feature type="chain" id="PRO_5012711433" description="laccase" evidence="14">
    <location>
        <begin position="21"/>
        <end position="561"/>
    </location>
</feature>
<evidence type="ECO:0000259" key="17">
    <source>
        <dbReference type="Pfam" id="PF07732"/>
    </source>
</evidence>
<name>A0A1Y2EAW0_9PEZI</name>
<dbReference type="GeneID" id="63769815"/>
<keyword evidence="19" id="KW-1185">Reference proteome</keyword>
<dbReference type="Proteomes" id="UP000193689">
    <property type="component" value="Unassembled WGS sequence"/>
</dbReference>
<evidence type="ECO:0000256" key="4">
    <source>
        <dbReference type="ARBA" id="ARBA00010609"/>
    </source>
</evidence>
<dbReference type="PANTHER" id="PTHR11709">
    <property type="entry name" value="MULTI-COPPER OXIDASE"/>
    <property type="match status" value="1"/>
</dbReference>
<keyword evidence="13" id="KW-0439">Lignin degradation</keyword>
<feature type="domain" description="Plastocyanin-like" evidence="15">
    <location>
        <begin position="196"/>
        <end position="319"/>
    </location>
</feature>
<keyword evidence="10" id="KW-0186">Copper</keyword>
<dbReference type="RefSeq" id="XP_040718988.1">
    <property type="nucleotide sequence ID" value="XM_040853603.1"/>
</dbReference>
<evidence type="ECO:0000256" key="9">
    <source>
        <dbReference type="ARBA" id="ARBA00023002"/>
    </source>
</evidence>
<protein>
    <recommendedName>
        <fullName evidence="5">laccase</fullName>
        <ecNumber evidence="5">1.10.3.2</ecNumber>
    </recommendedName>
</protein>
<dbReference type="GO" id="GO:0052716">
    <property type="term" value="F:hydroquinone:oxygen oxidoreductase activity"/>
    <property type="evidence" value="ECO:0007669"/>
    <property type="project" value="UniProtKB-EC"/>
</dbReference>
<evidence type="ECO:0000256" key="10">
    <source>
        <dbReference type="ARBA" id="ARBA00023008"/>
    </source>
</evidence>
<dbReference type="EC" id="1.10.3.2" evidence="5"/>
<proteinExistence type="inferred from homology"/>
<dbReference type="InterPro" id="IPR011707">
    <property type="entry name" value="Cu-oxidase-like_N"/>
</dbReference>
<dbReference type="FunFam" id="2.60.40.420:FF:000021">
    <property type="entry name" value="Extracellular dihydrogeodin oxidase/laccase"/>
    <property type="match status" value="1"/>
</dbReference>
<gene>
    <name evidence="18" type="ORF">BCR38DRAFT_136907</name>
</gene>
<sequence>MYKATILSGLCALFSLQALAFPLEGPSASTKRQGCEFDSANSPECWGDFSLSTNWYEEAPDTGVVREYWFNVHDTTMALDGVSRPVVAINGSIPGPTITADWGDTVVVHVSNSATNGTSIHWHGLRQNHTSEDDGVASITQCPIAPGDSLTYTWKATQYGTTWYHSHYSLQAWNGVFGGIIINGPASSAYDEDKGIMMLSDWFHVPVEELYVQASTGGPPQANNGLINGVNVYSDGGGSRYGTTFEAGKSYRFRLVNSAIDTMFRFMIDNHTLTVISSDLVPITPYETTTINVGIGQRYDVVVTANQDAKNYWMRSIPQTSCSSNEMTLDIKGIITYDGVDVADPDTSMWDYVDSCDDETLNLAPFLSLDAGNSDTENIFDIGLSAPNGLFVWTINDNAFLSDWGSPTLKQVLDGSSDFETEQQVVQLNEQNDWVYFIIESQIGLAHPVHLHGHDFFVLAQEAASTYSDSTPLNLVNPPRRDVAMLPAAGFLVIAFQSDNPGVWLMHCHIGWHTAQGFALQLVERLSEISATANTDVVDQTCSNWSDYAVTSGLVQEDSGV</sequence>
<evidence type="ECO:0000256" key="7">
    <source>
        <dbReference type="ARBA" id="ARBA00022729"/>
    </source>
</evidence>
<dbReference type="InterPro" id="IPR001117">
    <property type="entry name" value="Cu-oxidase_2nd"/>
</dbReference>
<evidence type="ECO:0000313" key="18">
    <source>
        <dbReference type="EMBL" id="ORY68701.1"/>
    </source>
</evidence>
<dbReference type="GO" id="GO:0046274">
    <property type="term" value="P:lignin catabolic process"/>
    <property type="evidence" value="ECO:0007669"/>
    <property type="project" value="UniProtKB-KW"/>
</dbReference>
<keyword evidence="11" id="KW-1015">Disulfide bond</keyword>
<comment type="similarity">
    <text evidence="4">Belongs to the multicopper oxidase family.</text>
</comment>
<evidence type="ECO:0000256" key="11">
    <source>
        <dbReference type="ARBA" id="ARBA00023157"/>
    </source>
</evidence>
<keyword evidence="6" id="KW-0479">Metal-binding</keyword>
<comment type="cofactor">
    <cofactor evidence="2">
        <name>Cu cation</name>
        <dbReference type="ChEBI" id="CHEBI:23378"/>
    </cofactor>
</comment>
<dbReference type="FunFam" id="2.60.40.420:FF:000038">
    <property type="entry name" value="Extracellular dihydrogeodin oxidase/laccase"/>
    <property type="match status" value="1"/>
</dbReference>
<keyword evidence="7 14" id="KW-0732">Signal</keyword>
<comment type="caution">
    <text evidence="18">The sequence shown here is derived from an EMBL/GenBank/DDBJ whole genome shotgun (WGS) entry which is preliminary data.</text>
</comment>
<dbReference type="AlphaFoldDB" id="A0A1Y2EAW0"/>
<feature type="domain" description="Plastocyanin-like" evidence="17">
    <location>
        <begin position="72"/>
        <end position="186"/>
    </location>
</feature>
<comment type="pathway">
    <text evidence="3">Secondary metabolite biosynthesis.</text>
</comment>
<feature type="signal peptide" evidence="14">
    <location>
        <begin position="1"/>
        <end position="20"/>
    </location>
</feature>
<evidence type="ECO:0000256" key="5">
    <source>
        <dbReference type="ARBA" id="ARBA00012297"/>
    </source>
</evidence>
<dbReference type="InterPro" id="IPR011706">
    <property type="entry name" value="Cu-oxidase_C"/>
</dbReference>
<dbReference type="OrthoDB" id="2121828at2759"/>
<dbReference type="PANTHER" id="PTHR11709:SF502">
    <property type="entry name" value="MULTICOPPER OXIDASE"/>
    <property type="match status" value="1"/>
</dbReference>
<dbReference type="CDD" id="cd13854">
    <property type="entry name" value="CuRO_1_MaLCC_like"/>
    <property type="match status" value="1"/>
</dbReference>
<dbReference type="InterPro" id="IPR008972">
    <property type="entry name" value="Cupredoxin"/>
</dbReference>
<comment type="catalytic activity">
    <reaction evidence="1">
        <text>4 hydroquinone + O2 = 4 benzosemiquinone + 2 H2O</text>
        <dbReference type="Rhea" id="RHEA:11276"/>
        <dbReference type="ChEBI" id="CHEBI:15377"/>
        <dbReference type="ChEBI" id="CHEBI:15379"/>
        <dbReference type="ChEBI" id="CHEBI:17594"/>
        <dbReference type="ChEBI" id="CHEBI:17977"/>
        <dbReference type="EC" id="1.10.3.2"/>
    </reaction>
</comment>
<evidence type="ECO:0000256" key="1">
    <source>
        <dbReference type="ARBA" id="ARBA00000349"/>
    </source>
</evidence>
<evidence type="ECO:0000256" key="3">
    <source>
        <dbReference type="ARBA" id="ARBA00005179"/>
    </source>
</evidence>
<dbReference type="GO" id="GO:0005507">
    <property type="term" value="F:copper ion binding"/>
    <property type="evidence" value="ECO:0007669"/>
    <property type="project" value="InterPro"/>
</dbReference>